<dbReference type="CDD" id="cd05233">
    <property type="entry name" value="SDR_c"/>
    <property type="match status" value="1"/>
</dbReference>
<dbReference type="PRINTS" id="PR00080">
    <property type="entry name" value="SDRFAMILY"/>
</dbReference>
<gene>
    <name evidence="5" type="ORF">RFN29_12055</name>
</gene>
<dbReference type="EMBL" id="JAVIJC010000010">
    <property type="protein sequence ID" value="MDX8492315.1"/>
    <property type="molecule type" value="Genomic_DNA"/>
</dbReference>
<proteinExistence type="inferred from homology"/>
<evidence type="ECO:0000313" key="6">
    <source>
        <dbReference type="Proteomes" id="UP001271249"/>
    </source>
</evidence>
<keyword evidence="6" id="KW-1185">Reference proteome</keyword>
<dbReference type="InterPro" id="IPR057326">
    <property type="entry name" value="KR_dom"/>
</dbReference>
<keyword evidence="3" id="KW-0560">Oxidoreductase</keyword>
<dbReference type="InterPro" id="IPR002347">
    <property type="entry name" value="SDR_fam"/>
</dbReference>
<dbReference type="Pfam" id="PF13561">
    <property type="entry name" value="adh_short_C2"/>
    <property type="match status" value="1"/>
</dbReference>
<dbReference type="Proteomes" id="UP001271249">
    <property type="component" value="Unassembled WGS sequence"/>
</dbReference>
<dbReference type="SMART" id="SM00822">
    <property type="entry name" value="PKS_KR"/>
    <property type="match status" value="1"/>
</dbReference>
<evidence type="ECO:0000256" key="1">
    <source>
        <dbReference type="ARBA" id="ARBA00006484"/>
    </source>
</evidence>
<evidence type="ECO:0000256" key="3">
    <source>
        <dbReference type="ARBA" id="ARBA00023002"/>
    </source>
</evidence>
<evidence type="ECO:0000259" key="4">
    <source>
        <dbReference type="SMART" id="SM00822"/>
    </source>
</evidence>
<comment type="similarity">
    <text evidence="1">Belongs to the short-chain dehydrogenases/reductases (SDR) family.</text>
</comment>
<dbReference type="PANTHER" id="PTHR43618:SF8">
    <property type="entry name" value="7ALPHA-HYDROXYSTEROID DEHYDROGENASE"/>
    <property type="match status" value="1"/>
</dbReference>
<dbReference type="InterPro" id="IPR052178">
    <property type="entry name" value="Sec_Metab_Biosynth_SDR"/>
</dbReference>
<reference evidence="5 6" key="1">
    <citation type="submission" date="2023-08" db="EMBL/GenBank/DDBJ databases">
        <title>Implementing the SeqCode for naming new Mesorhizobium species isolated from Vachellia karroo root nodules.</title>
        <authorList>
            <person name="Van Lill M."/>
        </authorList>
    </citation>
    <scope>NUCLEOTIDE SEQUENCE [LARGE SCALE GENOMIC DNA]</scope>
    <source>
        <strain evidence="5 6">VK22B</strain>
    </source>
</reference>
<sequence length="258" mass="26875">MRLHGKRALITGGSDGIGLAIAEAFVREGAGVLIVGRDAGKLETARDTLTGEAKGGDTVETLSADLAASAGIDAVAAHISQSGRPLDVLVNNAGVAYFVPFEAVSEEEFQQSFALNVTAAFFLTQRLLPHLGGSASVINISSYFANKMIPKRPSSLYSLSKGAMNSLTKSLAFELGPHGIRVNAIAPGTVDTAMRRKSIVTLPQQAQDDLTAYVERSYPLGRIGRPSDIAGMAVYLASDEAAWTSGAIFAVDGGYTAG</sequence>
<dbReference type="RefSeq" id="WP_320226307.1">
    <property type="nucleotide sequence ID" value="NZ_JAVIJC010000010.1"/>
</dbReference>
<evidence type="ECO:0000313" key="5">
    <source>
        <dbReference type="EMBL" id="MDX8492315.1"/>
    </source>
</evidence>
<comment type="caution">
    <text evidence="5">The sequence shown here is derived from an EMBL/GenBank/DDBJ whole genome shotgun (WGS) entry which is preliminary data.</text>
</comment>
<evidence type="ECO:0000256" key="2">
    <source>
        <dbReference type="ARBA" id="ARBA00022857"/>
    </source>
</evidence>
<dbReference type="InterPro" id="IPR036291">
    <property type="entry name" value="NAD(P)-bd_dom_sf"/>
</dbReference>
<name>A0ABU4YZA7_9HYPH</name>
<feature type="domain" description="Ketoreductase" evidence="4">
    <location>
        <begin position="6"/>
        <end position="188"/>
    </location>
</feature>
<keyword evidence="2" id="KW-0521">NADP</keyword>
<dbReference type="PANTHER" id="PTHR43618">
    <property type="entry name" value="7-ALPHA-HYDROXYSTEROID DEHYDROGENASE"/>
    <property type="match status" value="1"/>
</dbReference>
<protein>
    <submittedName>
        <fullName evidence="5">SDR family oxidoreductase</fullName>
    </submittedName>
</protein>
<dbReference type="SUPFAM" id="SSF51735">
    <property type="entry name" value="NAD(P)-binding Rossmann-fold domains"/>
    <property type="match status" value="1"/>
</dbReference>
<organism evidence="5 6">
    <name type="scientific">Mesorhizobium captivum</name>
    <dbReference type="NCBI Taxonomy" id="3072319"/>
    <lineage>
        <taxon>Bacteria</taxon>
        <taxon>Pseudomonadati</taxon>
        <taxon>Pseudomonadota</taxon>
        <taxon>Alphaproteobacteria</taxon>
        <taxon>Hyphomicrobiales</taxon>
        <taxon>Phyllobacteriaceae</taxon>
        <taxon>Mesorhizobium</taxon>
    </lineage>
</organism>
<dbReference type="Gene3D" id="3.40.50.720">
    <property type="entry name" value="NAD(P)-binding Rossmann-like Domain"/>
    <property type="match status" value="1"/>
</dbReference>
<accession>A0ABU4YZA7</accession>
<dbReference type="PRINTS" id="PR00081">
    <property type="entry name" value="GDHRDH"/>
</dbReference>